<evidence type="ECO:0000256" key="2">
    <source>
        <dbReference type="SAM" id="Phobius"/>
    </source>
</evidence>
<evidence type="ECO:0000313" key="4">
    <source>
        <dbReference type="Proteomes" id="UP000033551"/>
    </source>
</evidence>
<dbReference type="AlphaFoldDB" id="A0A0F4IQE6"/>
<feature type="transmembrane region" description="Helical" evidence="2">
    <location>
        <begin position="27"/>
        <end position="45"/>
    </location>
</feature>
<feature type="transmembrane region" description="Helical" evidence="2">
    <location>
        <begin position="57"/>
        <end position="77"/>
    </location>
</feature>
<accession>A0A0F4IQE6</accession>
<feature type="region of interest" description="Disordered" evidence="1">
    <location>
        <begin position="79"/>
        <end position="111"/>
    </location>
</feature>
<reference evidence="3 4" key="1">
    <citation type="submission" date="2015-02" db="EMBL/GenBank/DDBJ databases">
        <authorList>
            <person name="Ju K.-S."/>
            <person name="Doroghazi J.R."/>
            <person name="Metcalf W."/>
        </authorList>
    </citation>
    <scope>NUCLEOTIDE SEQUENCE [LARGE SCALE GENOMIC DNA]</scope>
    <source>
        <strain evidence="3 4">NRRL ISP-5550</strain>
    </source>
</reference>
<protein>
    <submittedName>
        <fullName evidence="3">Uncharacterized protein</fullName>
    </submittedName>
</protein>
<dbReference type="Proteomes" id="UP000033551">
    <property type="component" value="Unassembled WGS sequence"/>
</dbReference>
<sequence>MTTVEDEGPLTVRGAGPARSPGQGRDAVLALGLLGTAVAGVAAFLKAVSADGIRLPMAPVVALALLLLGVLLARWSLHRPGGGAAPRRPTGARRHPHPPASPTSGARPSTT</sequence>
<evidence type="ECO:0000256" key="1">
    <source>
        <dbReference type="SAM" id="MobiDB-lite"/>
    </source>
</evidence>
<keyword evidence="4" id="KW-1185">Reference proteome</keyword>
<dbReference type="EMBL" id="JZWV01001385">
    <property type="protein sequence ID" value="KJY23703.1"/>
    <property type="molecule type" value="Genomic_DNA"/>
</dbReference>
<comment type="caution">
    <text evidence="3">The sequence shown here is derived from an EMBL/GenBank/DDBJ whole genome shotgun (WGS) entry which is preliminary data.</text>
</comment>
<proteinExistence type="predicted"/>
<dbReference type="PATRIC" id="fig|68223.7.peg.4934"/>
<evidence type="ECO:0000313" key="3">
    <source>
        <dbReference type="EMBL" id="KJY23703.1"/>
    </source>
</evidence>
<feature type="region of interest" description="Disordered" evidence="1">
    <location>
        <begin position="1"/>
        <end position="23"/>
    </location>
</feature>
<name>A0A0F4IQE6_9ACTN</name>
<keyword evidence="2" id="KW-0812">Transmembrane</keyword>
<keyword evidence="2" id="KW-0472">Membrane</keyword>
<keyword evidence="2" id="KW-1133">Transmembrane helix</keyword>
<organism evidence="3 4">
    <name type="scientific">Streptomyces katrae</name>
    <dbReference type="NCBI Taxonomy" id="68223"/>
    <lineage>
        <taxon>Bacteria</taxon>
        <taxon>Bacillati</taxon>
        <taxon>Actinomycetota</taxon>
        <taxon>Actinomycetes</taxon>
        <taxon>Kitasatosporales</taxon>
        <taxon>Streptomycetaceae</taxon>
        <taxon>Streptomyces</taxon>
    </lineage>
</organism>
<feature type="compositionally biased region" description="Polar residues" evidence="1">
    <location>
        <begin position="102"/>
        <end position="111"/>
    </location>
</feature>
<gene>
    <name evidence="3" type="ORF">VR44_37555</name>
</gene>